<keyword evidence="1" id="KW-0472">Membrane</keyword>
<gene>
    <name evidence="3" type="ORF">DSL72_003771</name>
</gene>
<keyword evidence="4" id="KW-1185">Reference proteome</keyword>
<protein>
    <recommendedName>
        <fullName evidence="2">DUF6594 domain-containing protein</fullName>
    </recommendedName>
</protein>
<proteinExistence type="predicted"/>
<organism evidence="3 4">
    <name type="scientific">Monilinia vaccinii-corymbosi</name>
    <dbReference type="NCBI Taxonomy" id="61207"/>
    <lineage>
        <taxon>Eukaryota</taxon>
        <taxon>Fungi</taxon>
        <taxon>Dikarya</taxon>
        <taxon>Ascomycota</taxon>
        <taxon>Pezizomycotina</taxon>
        <taxon>Leotiomycetes</taxon>
        <taxon>Helotiales</taxon>
        <taxon>Sclerotiniaceae</taxon>
        <taxon>Monilinia</taxon>
    </lineage>
</organism>
<feature type="transmembrane region" description="Helical" evidence="1">
    <location>
        <begin position="232"/>
        <end position="254"/>
    </location>
</feature>
<feature type="transmembrane region" description="Helical" evidence="1">
    <location>
        <begin position="286"/>
        <end position="304"/>
    </location>
</feature>
<feature type="domain" description="DUF6594" evidence="2">
    <location>
        <begin position="83"/>
        <end position="299"/>
    </location>
</feature>
<accession>A0A8A3P890</accession>
<evidence type="ECO:0000259" key="2">
    <source>
        <dbReference type="Pfam" id="PF20237"/>
    </source>
</evidence>
<sequence length="306" mass="35005">MAIGLDGRESDTEAAISLAETESWASITRKPEAEIEPVAIHIADENEYMKLQFQEQDHAKRLFLYAWDQRELKEASWFPDYGILHRLNIADINNRLAICKKEIYELRSASDDQMIKLRGLLDDQATAIRNYQYIQSQEWQIQQVQDDLQEKVSHYFFDIAKSKGNKNPFDSENYRRLAQPANLREHGDPLRHFLCSHLKVWMTYSKEERETRRHDFEHNYPPIAVSPQIEKLARFLIAMFGAVSILVPMIIMSLDPSKTKSLITTSVAVVLFACCCSLSLQTANDQTLAATAGYAAVLMVFVGLTG</sequence>
<dbReference type="InterPro" id="IPR046529">
    <property type="entry name" value="DUF6594"/>
</dbReference>
<keyword evidence="1" id="KW-1133">Transmembrane helix</keyword>
<keyword evidence="1" id="KW-0812">Transmembrane</keyword>
<dbReference type="EMBL" id="CP063405">
    <property type="protein sequence ID" value="QSZ29259.1"/>
    <property type="molecule type" value="Genomic_DNA"/>
</dbReference>
<dbReference type="Proteomes" id="UP000672032">
    <property type="component" value="Chromosome 1"/>
</dbReference>
<evidence type="ECO:0000313" key="4">
    <source>
        <dbReference type="Proteomes" id="UP000672032"/>
    </source>
</evidence>
<evidence type="ECO:0000256" key="1">
    <source>
        <dbReference type="SAM" id="Phobius"/>
    </source>
</evidence>
<feature type="transmembrane region" description="Helical" evidence="1">
    <location>
        <begin position="261"/>
        <end position="280"/>
    </location>
</feature>
<dbReference type="OrthoDB" id="3498999at2759"/>
<reference evidence="3" key="1">
    <citation type="submission" date="2020-10" db="EMBL/GenBank/DDBJ databases">
        <title>Genome Sequence of Monilinia vaccinii-corymbosi Sheds Light on Mummy Berry Disease Infection of Blueberry and Mating Type.</title>
        <authorList>
            <person name="Yow A.G."/>
            <person name="Zhang Y."/>
            <person name="Bansal K."/>
            <person name="Eacker S.M."/>
            <person name="Sullivan S."/>
            <person name="Liachko I."/>
            <person name="Cubeta M.A."/>
            <person name="Rollins J.A."/>
            <person name="Ashrafi H."/>
        </authorList>
    </citation>
    <scope>NUCLEOTIDE SEQUENCE</scope>
    <source>
        <strain evidence="3">RL-1</strain>
    </source>
</reference>
<dbReference type="Pfam" id="PF20237">
    <property type="entry name" value="DUF6594"/>
    <property type="match status" value="1"/>
</dbReference>
<evidence type="ECO:0000313" key="3">
    <source>
        <dbReference type="EMBL" id="QSZ29259.1"/>
    </source>
</evidence>
<name>A0A8A3P890_9HELO</name>
<dbReference type="AlphaFoldDB" id="A0A8A3P890"/>